<feature type="region of interest" description="Disordered" evidence="1">
    <location>
        <begin position="402"/>
        <end position="469"/>
    </location>
</feature>
<comment type="caution">
    <text evidence="2">The sequence shown here is derived from an EMBL/GenBank/DDBJ whole genome shotgun (WGS) entry which is preliminary data.</text>
</comment>
<feature type="region of interest" description="Disordered" evidence="1">
    <location>
        <begin position="114"/>
        <end position="169"/>
    </location>
</feature>
<proteinExistence type="predicted"/>
<evidence type="ECO:0000256" key="1">
    <source>
        <dbReference type="SAM" id="MobiDB-lite"/>
    </source>
</evidence>
<keyword evidence="3" id="KW-1185">Reference proteome</keyword>
<gene>
    <name evidence="2" type="ORF">TrLO_g14699</name>
</gene>
<dbReference type="OrthoDB" id="205984at2759"/>
<feature type="region of interest" description="Disordered" evidence="1">
    <location>
        <begin position="318"/>
        <end position="350"/>
    </location>
</feature>
<feature type="region of interest" description="Disordered" evidence="1">
    <location>
        <begin position="1"/>
        <end position="87"/>
    </location>
</feature>
<evidence type="ECO:0000313" key="2">
    <source>
        <dbReference type="EMBL" id="GMH67771.1"/>
    </source>
</evidence>
<evidence type="ECO:0000313" key="3">
    <source>
        <dbReference type="Proteomes" id="UP001165122"/>
    </source>
</evidence>
<sequence length="509" mass="57574">MAMIPGVTDGVPALPSQKPSSPIAPESNLKVATDPDPSRRGNRTRPDQFWLEQSDTRDSWFGMRKAKSPKSASMGKGARLHGTRREKADKIKEEYLWKKVPGELVAQRGAEMAAREKKEQERKLIQQRKIRRKDLRVRMEHRRHQNHSRESKLGTTSRAPPPDPSEPVRVANQPIQVKDWRFYRRGDENLWTDFYHVPLKKLGTVIPPIALKKDQEAIDKVYELLQEEDAAEEYKEIIKKTKIKTVQHRFQIQMTRNALKEDYVFRNAPKSRPQSAAAMRTGKKFGKDVGGRSRPTSAMPAMTKVVDEERSLREHTDQFGFAVDEEENPRTEYEGSQQKTRPKSAPTNRRNEVIERLAKPKPLVKKFELAKHSGCAELKGMLLCDRALTEQLAMANLGGKKVAASVGGGKPGVRSGPAPTTEIPKPSTAQQQLLSSPVNTPLRGERPNTQQSTTLTEGSGSQVRFAGLDPEIAEAKKDQEKFEKKMYSNVERWEQEGQGLYSNPLSIYE</sequence>
<feature type="compositionally biased region" description="Basic residues" evidence="1">
    <location>
        <begin position="125"/>
        <end position="146"/>
    </location>
</feature>
<organism evidence="2 3">
    <name type="scientific">Triparma laevis f. longispina</name>
    <dbReference type="NCBI Taxonomy" id="1714387"/>
    <lineage>
        <taxon>Eukaryota</taxon>
        <taxon>Sar</taxon>
        <taxon>Stramenopiles</taxon>
        <taxon>Ochrophyta</taxon>
        <taxon>Bolidophyceae</taxon>
        <taxon>Parmales</taxon>
        <taxon>Triparmaceae</taxon>
        <taxon>Triparma</taxon>
    </lineage>
</organism>
<protein>
    <submittedName>
        <fullName evidence="2">Uncharacterized protein</fullName>
    </submittedName>
</protein>
<reference evidence="3" key="1">
    <citation type="journal article" date="2023" name="Commun. Biol.">
        <title>Genome analysis of Parmales, the sister group of diatoms, reveals the evolutionary specialization of diatoms from phago-mixotrophs to photoautotrophs.</title>
        <authorList>
            <person name="Ban H."/>
            <person name="Sato S."/>
            <person name="Yoshikawa S."/>
            <person name="Yamada K."/>
            <person name="Nakamura Y."/>
            <person name="Ichinomiya M."/>
            <person name="Sato N."/>
            <person name="Blanc-Mathieu R."/>
            <person name="Endo H."/>
            <person name="Kuwata A."/>
            <person name="Ogata H."/>
        </authorList>
    </citation>
    <scope>NUCLEOTIDE SEQUENCE [LARGE SCALE GENOMIC DNA]</scope>
    <source>
        <strain evidence="3">NIES 3700</strain>
    </source>
</reference>
<feature type="compositionally biased region" description="Polar residues" evidence="1">
    <location>
        <begin position="427"/>
        <end position="439"/>
    </location>
</feature>
<dbReference type="EMBL" id="BRXW01000580">
    <property type="protein sequence ID" value="GMH67771.1"/>
    <property type="molecule type" value="Genomic_DNA"/>
</dbReference>
<feature type="region of interest" description="Disordered" evidence="1">
    <location>
        <begin position="270"/>
        <end position="299"/>
    </location>
</feature>
<name>A0A9W7ABS7_9STRA</name>
<feature type="compositionally biased region" description="Polar residues" evidence="1">
    <location>
        <begin position="447"/>
        <end position="462"/>
    </location>
</feature>
<dbReference type="Proteomes" id="UP001165122">
    <property type="component" value="Unassembled WGS sequence"/>
</dbReference>
<feature type="compositionally biased region" description="Basic and acidic residues" evidence="1">
    <location>
        <begin position="114"/>
        <end position="124"/>
    </location>
</feature>
<accession>A0A9W7ABS7</accession>
<dbReference type="AlphaFoldDB" id="A0A9W7ABS7"/>